<organism evidence="1 2">
    <name type="scientific">Chelatococcus asaccharovorans</name>
    <dbReference type="NCBI Taxonomy" id="28210"/>
    <lineage>
        <taxon>Bacteria</taxon>
        <taxon>Pseudomonadati</taxon>
        <taxon>Pseudomonadota</taxon>
        <taxon>Alphaproteobacteria</taxon>
        <taxon>Hyphomicrobiales</taxon>
        <taxon>Chelatococcaceae</taxon>
        <taxon>Chelatococcus</taxon>
    </lineage>
</organism>
<keyword evidence="2" id="KW-1185">Reference proteome</keyword>
<gene>
    <name evidence="1" type="ORF">C7450_104102</name>
</gene>
<name>A0A2V3U8M5_9HYPH</name>
<accession>A0A2V3U8M5</accession>
<evidence type="ECO:0000313" key="1">
    <source>
        <dbReference type="EMBL" id="PXW60051.1"/>
    </source>
</evidence>
<protein>
    <submittedName>
        <fullName evidence="1">Uncharacterized protein</fullName>
    </submittedName>
</protein>
<dbReference type="Proteomes" id="UP000248021">
    <property type="component" value="Unassembled WGS sequence"/>
</dbReference>
<comment type="caution">
    <text evidence="1">The sequence shown here is derived from an EMBL/GenBank/DDBJ whole genome shotgun (WGS) entry which is preliminary data.</text>
</comment>
<dbReference type="EMBL" id="QJJK01000004">
    <property type="protein sequence ID" value="PXW60051.1"/>
    <property type="molecule type" value="Genomic_DNA"/>
</dbReference>
<sequence length="67" mass="7237">MNMASHKKTRWMRRSMCLPLCSWVPGSGLSARPGMTLGSCVKSAQLAENRPLLCPARYAAALRASSA</sequence>
<proteinExistence type="predicted"/>
<reference evidence="1 2" key="1">
    <citation type="submission" date="2018-05" db="EMBL/GenBank/DDBJ databases">
        <title>Genomic Encyclopedia of Type Strains, Phase IV (KMG-IV): sequencing the most valuable type-strain genomes for metagenomic binning, comparative biology and taxonomic classification.</title>
        <authorList>
            <person name="Goeker M."/>
        </authorList>
    </citation>
    <scope>NUCLEOTIDE SEQUENCE [LARGE SCALE GENOMIC DNA]</scope>
    <source>
        <strain evidence="1 2">DSM 6462</strain>
    </source>
</reference>
<dbReference type="AlphaFoldDB" id="A0A2V3U8M5"/>
<evidence type="ECO:0000313" key="2">
    <source>
        <dbReference type="Proteomes" id="UP000248021"/>
    </source>
</evidence>